<feature type="compositionally biased region" description="Polar residues" evidence="1">
    <location>
        <begin position="492"/>
        <end position="509"/>
    </location>
</feature>
<protein>
    <recommendedName>
        <fullName evidence="4">Fungal N-terminal domain-containing protein</fullName>
    </recommendedName>
</protein>
<feature type="region of interest" description="Disordered" evidence="1">
    <location>
        <begin position="370"/>
        <end position="411"/>
    </location>
</feature>
<evidence type="ECO:0000313" key="2">
    <source>
        <dbReference type="EMBL" id="KAF2181767.1"/>
    </source>
</evidence>
<sequence>MDPVSITAGVVGVTAACLKTAKILNELRPRYLEASATIAAICSESTLVSASLSQVQALLLRNSKVMATQLQARPELAATFDTTLTGCTVVFACLEEEVNRLDIKACKEEDQDSWKHRAKIAWRADTMKELLQSIRGQQGAITLLIQMLQMESLSDIHRLIQDNTAVLRGVVHRTRSLRSSNPRVGSSIPESFLGRKDTESILCGDNASSIGGTEFEFDDIVVNSKAYRRALESLRRKETSIAINEDEEKSVPTDFPEPDAALSPLQGASPSLIKFEHLKLHSANSSASESSEIPSETSSPTSSLRRRPHIRQKSSGLSYSSINNDKESSRVDYWSTIPDLKLNHKVIDVSPSKIPFPDVDSISISSHVSSLQSTSEATQTQPPVDASLDHQNRSSVGSSIYPTKLEDPFTDPKPNVTRPNCYMCCQYDDGCPVKLVPGGVKEHFKHHLTLERDRQQILNANANAASRLAGSREIEKQINLPRVSGSRPKPLINSTANKSSTPARQALKQSSDKVQTLVKQNFFKKKKVSLQLSDDEKAAIEKRFQEERKILEKRRKAWDRRRRQSADVKKLTLPSNPSQNLAVPANIRHKRSSSAQPTYVSPIQRPVATKKASRIGVEGRGRKMSQLRGSDLPPPRAGDGSDCTSCAECLCA</sequence>
<proteinExistence type="predicted"/>
<feature type="region of interest" description="Disordered" evidence="1">
    <location>
        <begin position="605"/>
        <end position="643"/>
    </location>
</feature>
<keyword evidence="3" id="KW-1185">Reference proteome</keyword>
<feature type="region of interest" description="Disordered" evidence="1">
    <location>
        <begin position="556"/>
        <end position="581"/>
    </location>
</feature>
<evidence type="ECO:0000313" key="3">
    <source>
        <dbReference type="Proteomes" id="UP000800200"/>
    </source>
</evidence>
<feature type="compositionally biased region" description="Polar residues" evidence="1">
    <location>
        <begin position="313"/>
        <end position="323"/>
    </location>
</feature>
<gene>
    <name evidence="2" type="ORF">K469DRAFT_637902</name>
</gene>
<dbReference type="OrthoDB" id="5365701at2759"/>
<accession>A0A6A6DQ96</accession>
<reference evidence="2" key="1">
    <citation type="journal article" date="2020" name="Stud. Mycol.">
        <title>101 Dothideomycetes genomes: a test case for predicting lifestyles and emergence of pathogens.</title>
        <authorList>
            <person name="Haridas S."/>
            <person name="Albert R."/>
            <person name="Binder M."/>
            <person name="Bloem J."/>
            <person name="Labutti K."/>
            <person name="Salamov A."/>
            <person name="Andreopoulos B."/>
            <person name="Baker S."/>
            <person name="Barry K."/>
            <person name="Bills G."/>
            <person name="Bluhm B."/>
            <person name="Cannon C."/>
            <person name="Castanera R."/>
            <person name="Culley D."/>
            <person name="Daum C."/>
            <person name="Ezra D."/>
            <person name="Gonzalez J."/>
            <person name="Henrissat B."/>
            <person name="Kuo A."/>
            <person name="Liang C."/>
            <person name="Lipzen A."/>
            <person name="Lutzoni F."/>
            <person name="Magnuson J."/>
            <person name="Mondo S."/>
            <person name="Nolan M."/>
            <person name="Ohm R."/>
            <person name="Pangilinan J."/>
            <person name="Park H.-J."/>
            <person name="Ramirez L."/>
            <person name="Alfaro M."/>
            <person name="Sun H."/>
            <person name="Tritt A."/>
            <person name="Yoshinaga Y."/>
            <person name="Zwiers L.-H."/>
            <person name="Turgeon B."/>
            <person name="Goodwin S."/>
            <person name="Spatafora J."/>
            <person name="Crous P."/>
            <person name="Grigoriev I."/>
        </authorList>
    </citation>
    <scope>NUCLEOTIDE SEQUENCE</scope>
    <source>
        <strain evidence="2">CBS 207.26</strain>
    </source>
</reference>
<evidence type="ECO:0000256" key="1">
    <source>
        <dbReference type="SAM" id="MobiDB-lite"/>
    </source>
</evidence>
<dbReference type="AlphaFoldDB" id="A0A6A6DQ96"/>
<dbReference type="Proteomes" id="UP000800200">
    <property type="component" value="Unassembled WGS sequence"/>
</dbReference>
<feature type="region of interest" description="Disordered" evidence="1">
    <location>
        <begin position="284"/>
        <end position="323"/>
    </location>
</feature>
<feature type="compositionally biased region" description="Low complexity" evidence="1">
    <location>
        <begin position="284"/>
        <end position="303"/>
    </location>
</feature>
<evidence type="ECO:0008006" key="4">
    <source>
        <dbReference type="Google" id="ProtNLM"/>
    </source>
</evidence>
<organism evidence="2 3">
    <name type="scientific">Zopfia rhizophila CBS 207.26</name>
    <dbReference type="NCBI Taxonomy" id="1314779"/>
    <lineage>
        <taxon>Eukaryota</taxon>
        <taxon>Fungi</taxon>
        <taxon>Dikarya</taxon>
        <taxon>Ascomycota</taxon>
        <taxon>Pezizomycotina</taxon>
        <taxon>Dothideomycetes</taxon>
        <taxon>Dothideomycetes incertae sedis</taxon>
        <taxon>Zopfiaceae</taxon>
        <taxon>Zopfia</taxon>
    </lineage>
</organism>
<feature type="region of interest" description="Disordered" evidence="1">
    <location>
        <begin position="483"/>
        <end position="509"/>
    </location>
</feature>
<name>A0A6A6DQ96_9PEZI</name>
<dbReference type="EMBL" id="ML994651">
    <property type="protein sequence ID" value="KAF2181767.1"/>
    <property type="molecule type" value="Genomic_DNA"/>
</dbReference>